<dbReference type="InterPro" id="IPR036890">
    <property type="entry name" value="HATPase_C_sf"/>
</dbReference>
<evidence type="ECO:0000313" key="8">
    <source>
        <dbReference type="Proteomes" id="UP000075737"/>
    </source>
</evidence>
<accession>A0A161Q9N0</accession>
<dbReference type="Gene3D" id="3.30.230.10">
    <property type="match status" value="1"/>
</dbReference>
<dbReference type="GO" id="GO:0140664">
    <property type="term" value="F:ATP-dependent DNA damage sensor activity"/>
    <property type="evidence" value="ECO:0007669"/>
    <property type="project" value="InterPro"/>
</dbReference>
<dbReference type="SUPFAM" id="SSF55874">
    <property type="entry name" value="ATPase domain of HSP90 chaperone/DNA topoisomerase II/histidine kinase"/>
    <property type="match status" value="1"/>
</dbReference>
<dbReference type="InterPro" id="IPR042121">
    <property type="entry name" value="MutL_C_regsub"/>
</dbReference>
<dbReference type="GO" id="GO:0032300">
    <property type="term" value="C:mismatch repair complex"/>
    <property type="evidence" value="ECO:0007669"/>
    <property type="project" value="InterPro"/>
</dbReference>
<comment type="caution">
    <text evidence="7">The sequence shown here is derived from an EMBL/GenBank/DDBJ whole genome shotgun (WGS) entry which is preliminary data.</text>
</comment>
<dbReference type="InterPro" id="IPR014721">
    <property type="entry name" value="Ribsml_uS5_D2-typ_fold_subgr"/>
</dbReference>
<keyword evidence="8" id="KW-1185">Reference proteome</keyword>
<dbReference type="GO" id="GO:0005524">
    <property type="term" value="F:ATP binding"/>
    <property type="evidence" value="ECO:0007669"/>
    <property type="project" value="InterPro"/>
</dbReference>
<organism evidence="7 8">
    <name type="scientific">Thermovenabulum gondwanense</name>
    <dbReference type="NCBI Taxonomy" id="520767"/>
    <lineage>
        <taxon>Bacteria</taxon>
        <taxon>Bacillati</taxon>
        <taxon>Bacillota</taxon>
        <taxon>Clostridia</taxon>
        <taxon>Thermosediminibacterales</taxon>
        <taxon>Thermosediminibacteraceae</taxon>
        <taxon>Thermovenabulum</taxon>
    </lineage>
</organism>
<dbReference type="Proteomes" id="UP000075737">
    <property type="component" value="Unassembled WGS sequence"/>
</dbReference>
<dbReference type="InterPro" id="IPR042120">
    <property type="entry name" value="MutL_C_dimsub"/>
</dbReference>
<dbReference type="Pfam" id="PF01119">
    <property type="entry name" value="DNA_mis_repair"/>
    <property type="match status" value="1"/>
</dbReference>
<dbReference type="InterPro" id="IPR013507">
    <property type="entry name" value="DNA_mismatch_S5_2-like"/>
</dbReference>
<gene>
    <name evidence="4 7" type="primary">mutL</name>
    <name evidence="7" type="ORF">ATZ99_18860</name>
</gene>
<dbReference type="SMART" id="SM00853">
    <property type="entry name" value="MutL_C"/>
    <property type="match status" value="1"/>
</dbReference>
<reference evidence="7 8" key="1">
    <citation type="submission" date="2015-12" db="EMBL/GenBank/DDBJ databases">
        <title>Draft genome of Thermovenabulum gondwanense isolated from a red thermophilic microbial mat colonisisng an outflow channel of a bore well.</title>
        <authorList>
            <person name="Patel B.K."/>
        </authorList>
    </citation>
    <scope>NUCLEOTIDE SEQUENCE [LARGE SCALE GENOMIC DNA]</scope>
    <source>
        <strain evidence="7 8">R270</strain>
    </source>
</reference>
<dbReference type="PANTHER" id="PTHR10073:SF12">
    <property type="entry name" value="DNA MISMATCH REPAIR PROTEIN MLH1"/>
    <property type="match status" value="1"/>
</dbReference>
<proteinExistence type="inferred from homology"/>
<dbReference type="InterPro" id="IPR014790">
    <property type="entry name" value="MutL_C"/>
</dbReference>
<dbReference type="STRING" id="520767.ATZ99_18860"/>
<sequence length="602" mass="68911">MGKIKVLSEDVAQKIAAGEVIERPASVVKELIENSIDANAKNILIEIKDGGKKLIKVLDDGQGIASEDVLLAFERHATSKISKLDDIFAVKTLGFRGEALPSIASVSRVTMITRTKEENIGTKCIVTGGKVEYFDEALSKEGCTIIVEDLFFNTPARLKFLKSSSKESAYISEIISKYALGHPEISFKLIIDGREIFTTSGNGNIKEVFAKIYDFEEAKNLIEVEKHYGILKIKAYLLPPQFSRNNRSYEIFFVNGRYIKDKNLSLFLEKGYSPFLPAGKFPVAIIFINIDESYVDVNVHPSKTEIKFKDEYKIYEALLLMIKEALRGDVLIPKEKISINKNFIKEERIDFLNNPAVENKINSINREYFCNFEDKIEKKVNEVNQYIKEFSEFYSTAEIIKNEVVNKSLSKETSTNNFKVIGQIFNTYIIFVDDNNLYILDQHAAHERILYEMYLTYSKCFVIQELVVPHVLKLTHSEMEFFKDAIDIFKKNGFDLDIFDNNSIIIRAIPFTFGIPKDPSYIKEILDELREENFPKDKNKIAASLACHAAIKADEILSIEEMNKLIKMLFETENPYNCPHGRPTIISFSLYELEKKFKRVIS</sequence>
<dbReference type="CDD" id="cd16926">
    <property type="entry name" value="HATPase_MutL-MLH-PMS-like"/>
    <property type="match status" value="1"/>
</dbReference>
<dbReference type="OrthoDB" id="9763467at2"/>
<dbReference type="Pfam" id="PF08676">
    <property type="entry name" value="MutL_C"/>
    <property type="match status" value="1"/>
</dbReference>
<dbReference type="AlphaFoldDB" id="A0A161Q9N0"/>
<dbReference type="NCBIfam" id="TIGR00585">
    <property type="entry name" value="mutl"/>
    <property type="match status" value="1"/>
</dbReference>
<dbReference type="SUPFAM" id="SSF118116">
    <property type="entry name" value="DNA mismatch repair protein MutL"/>
    <property type="match status" value="1"/>
</dbReference>
<dbReference type="EMBL" id="LOHZ01000042">
    <property type="protein sequence ID" value="KYO64458.1"/>
    <property type="molecule type" value="Genomic_DNA"/>
</dbReference>
<dbReference type="HAMAP" id="MF_00149">
    <property type="entry name" value="DNA_mis_repair"/>
    <property type="match status" value="1"/>
</dbReference>
<keyword evidence="2 4" id="KW-0227">DNA damage</keyword>
<dbReference type="GO" id="GO:0006298">
    <property type="term" value="P:mismatch repair"/>
    <property type="evidence" value="ECO:0007669"/>
    <property type="project" value="UniProtKB-UniRule"/>
</dbReference>
<dbReference type="RefSeq" id="WP_068748996.1">
    <property type="nucleotide sequence ID" value="NZ_LOHZ01000042.1"/>
</dbReference>
<feature type="domain" description="DNA mismatch repair protein S5" evidence="6">
    <location>
        <begin position="209"/>
        <end position="327"/>
    </location>
</feature>
<dbReference type="Pfam" id="PF13589">
    <property type="entry name" value="HATPase_c_3"/>
    <property type="match status" value="1"/>
</dbReference>
<dbReference type="InterPro" id="IPR037198">
    <property type="entry name" value="MutL_C_sf"/>
</dbReference>
<dbReference type="InterPro" id="IPR014762">
    <property type="entry name" value="DNA_mismatch_repair_CS"/>
</dbReference>
<dbReference type="Gene3D" id="3.30.565.10">
    <property type="entry name" value="Histidine kinase-like ATPase, C-terminal domain"/>
    <property type="match status" value="1"/>
</dbReference>
<evidence type="ECO:0000256" key="2">
    <source>
        <dbReference type="ARBA" id="ARBA00022763"/>
    </source>
</evidence>
<evidence type="ECO:0000256" key="3">
    <source>
        <dbReference type="ARBA" id="ARBA00023204"/>
    </source>
</evidence>
<evidence type="ECO:0000313" key="7">
    <source>
        <dbReference type="EMBL" id="KYO64458.1"/>
    </source>
</evidence>
<evidence type="ECO:0000256" key="1">
    <source>
        <dbReference type="ARBA" id="ARBA00006082"/>
    </source>
</evidence>
<dbReference type="PANTHER" id="PTHR10073">
    <property type="entry name" value="DNA MISMATCH REPAIR PROTEIN MLH, PMS, MUTL"/>
    <property type="match status" value="1"/>
</dbReference>
<dbReference type="SUPFAM" id="SSF54211">
    <property type="entry name" value="Ribosomal protein S5 domain 2-like"/>
    <property type="match status" value="1"/>
</dbReference>
<dbReference type="InterPro" id="IPR002099">
    <property type="entry name" value="MutL/Mlh/PMS"/>
</dbReference>
<evidence type="ECO:0000259" key="6">
    <source>
        <dbReference type="SMART" id="SM01340"/>
    </source>
</evidence>
<dbReference type="InterPro" id="IPR038973">
    <property type="entry name" value="MutL/Mlh/Pms-like"/>
</dbReference>
<dbReference type="InterPro" id="IPR020568">
    <property type="entry name" value="Ribosomal_Su5_D2-typ_SF"/>
</dbReference>
<feature type="domain" description="MutL C-terminal dimerisation" evidence="5">
    <location>
        <begin position="420"/>
        <end position="557"/>
    </location>
</feature>
<name>A0A161Q9N0_9FIRM</name>
<dbReference type="SMART" id="SM01340">
    <property type="entry name" value="DNA_mis_repair"/>
    <property type="match status" value="1"/>
</dbReference>
<dbReference type="CDD" id="cd00782">
    <property type="entry name" value="MutL_Trans"/>
    <property type="match status" value="1"/>
</dbReference>
<dbReference type="GO" id="GO:0030983">
    <property type="term" value="F:mismatched DNA binding"/>
    <property type="evidence" value="ECO:0007669"/>
    <property type="project" value="InterPro"/>
</dbReference>
<evidence type="ECO:0000259" key="5">
    <source>
        <dbReference type="SMART" id="SM00853"/>
    </source>
</evidence>
<dbReference type="PROSITE" id="PS00058">
    <property type="entry name" value="DNA_MISMATCH_REPAIR_1"/>
    <property type="match status" value="1"/>
</dbReference>
<dbReference type="PATRIC" id="fig|520767.4.peg.2012"/>
<dbReference type="GO" id="GO:0016887">
    <property type="term" value="F:ATP hydrolysis activity"/>
    <property type="evidence" value="ECO:0007669"/>
    <property type="project" value="InterPro"/>
</dbReference>
<dbReference type="InterPro" id="IPR020667">
    <property type="entry name" value="DNA_mismatch_repair_MutL"/>
</dbReference>
<comment type="function">
    <text evidence="4">This protein is involved in the repair of mismatches in DNA. It is required for dam-dependent methyl-directed DNA mismatch repair. May act as a 'molecular matchmaker', a protein that promotes the formation of a stable complex between two or more DNA-binding proteins in an ATP-dependent manner without itself being part of a final effector complex.</text>
</comment>
<keyword evidence="3 4" id="KW-0234">DNA repair</keyword>
<evidence type="ECO:0000256" key="4">
    <source>
        <dbReference type="HAMAP-Rule" id="MF_00149"/>
    </source>
</evidence>
<protein>
    <recommendedName>
        <fullName evidence="4">DNA mismatch repair protein MutL</fullName>
    </recommendedName>
</protein>
<dbReference type="Gene3D" id="3.30.1370.100">
    <property type="entry name" value="MutL, C-terminal domain, regulatory subdomain"/>
    <property type="match status" value="1"/>
</dbReference>
<comment type="similarity">
    <text evidence="1 4">Belongs to the DNA mismatch repair MutL/HexB family.</text>
</comment>
<dbReference type="Gene3D" id="3.30.1540.20">
    <property type="entry name" value="MutL, C-terminal domain, dimerisation subdomain"/>
    <property type="match status" value="1"/>
</dbReference>
<dbReference type="FunFam" id="3.30.565.10:FF:000003">
    <property type="entry name" value="DNA mismatch repair endonuclease MutL"/>
    <property type="match status" value="1"/>
</dbReference>